<reference evidence="6 7" key="1">
    <citation type="submission" date="2020-08" db="EMBL/GenBank/DDBJ databases">
        <title>A Genomic Blueprint of the Chicken Gut Microbiome.</title>
        <authorList>
            <person name="Gilroy R."/>
            <person name="Ravi A."/>
            <person name="Getino M."/>
            <person name="Pursley I."/>
            <person name="Horton D.L."/>
            <person name="Alikhan N.-F."/>
            <person name="Baker D."/>
            <person name="Gharbi K."/>
            <person name="Hall N."/>
            <person name="Watson M."/>
            <person name="Adriaenssens E.M."/>
            <person name="Foster-Nyarko E."/>
            <person name="Jarju S."/>
            <person name="Secka A."/>
            <person name="Antonio M."/>
            <person name="Oren A."/>
            <person name="Chaudhuri R."/>
            <person name="La Ragione R.M."/>
            <person name="Hildebrand F."/>
            <person name="Pallen M.J."/>
        </authorList>
    </citation>
    <scope>NUCLEOTIDE SEQUENCE [LARGE SCALE GENOMIC DNA]</scope>
    <source>
        <strain evidence="6 7">Sa3CUA2</strain>
    </source>
</reference>
<keyword evidence="1" id="KW-0813">Transport</keyword>
<proteinExistence type="predicted"/>
<keyword evidence="2" id="KW-0547">Nucleotide-binding</keyword>
<dbReference type="SUPFAM" id="SSF52540">
    <property type="entry name" value="P-loop containing nucleoside triphosphate hydrolases"/>
    <property type="match status" value="1"/>
</dbReference>
<dbReference type="InterPro" id="IPR003439">
    <property type="entry name" value="ABC_transporter-like_ATP-bd"/>
</dbReference>
<evidence type="ECO:0000313" key="6">
    <source>
        <dbReference type="EMBL" id="MBD7917938.1"/>
    </source>
</evidence>
<evidence type="ECO:0000256" key="4">
    <source>
        <dbReference type="SAM" id="MobiDB-lite"/>
    </source>
</evidence>
<dbReference type="CDD" id="cd03293">
    <property type="entry name" value="ABC_NrtD_SsuB_transporters"/>
    <property type="match status" value="1"/>
</dbReference>
<organism evidence="6 7">
    <name type="scientific">Cellulomonas avistercoris</name>
    <dbReference type="NCBI Taxonomy" id="2762242"/>
    <lineage>
        <taxon>Bacteria</taxon>
        <taxon>Bacillati</taxon>
        <taxon>Actinomycetota</taxon>
        <taxon>Actinomycetes</taxon>
        <taxon>Micrococcales</taxon>
        <taxon>Cellulomonadaceae</taxon>
        <taxon>Cellulomonas</taxon>
    </lineage>
</organism>
<dbReference type="Gene3D" id="3.40.50.300">
    <property type="entry name" value="P-loop containing nucleotide triphosphate hydrolases"/>
    <property type="match status" value="1"/>
</dbReference>
<feature type="compositionally biased region" description="Low complexity" evidence="4">
    <location>
        <begin position="263"/>
        <end position="279"/>
    </location>
</feature>
<dbReference type="SMART" id="SM00382">
    <property type="entry name" value="AAA"/>
    <property type="match status" value="1"/>
</dbReference>
<keyword evidence="3 6" id="KW-0067">ATP-binding</keyword>
<evidence type="ECO:0000259" key="5">
    <source>
        <dbReference type="PROSITE" id="PS50893"/>
    </source>
</evidence>
<dbReference type="InterPro" id="IPR027417">
    <property type="entry name" value="P-loop_NTPase"/>
</dbReference>
<feature type="domain" description="ABC transporter" evidence="5">
    <location>
        <begin position="6"/>
        <end position="237"/>
    </location>
</feature>
<feature type="region of interest" description="Disordered" evidence="4">
    <location>
        <begin position="250"/>
        <end position="279"/>
    </location>
</feature>
<dbReference type="Proteomes" id="UP000604241">
    <property type="component" value="Unassembled WGS sequence"/>
</dbReference>
<dbReference type="Pfam" id="PF00005">
    <property type="entry name" value="ABC_tran"/>
    <property type="match status" value="1"/>
</dbReference>
<evidence type="ECO:0000313" key="7">
    <source>
        <dbReference type="Proteomes" id="UP000604241"/>
    </source>
</evidence>
<evidence type="ECO:0000256" key="2">
    <source>
        <dbReference type="ARBA" id="ARBA00022741"/>
    </source>
</evidence>
<dbReference type="GO" id="GO:0005524">
    <property type="term" value="F:ATP binding"/>
    <property type="evidence" value="ECO:0007669"/>
    <property type="project" value="UniProtKB-KW"/>
</dbReference>
<dbReference type="PROSITE" id="PS50893">
    <property type="entry name" value="ABC_TRANSPORTER_2"/>
    <property type="match status" value="1"/>
</dbReference>
<evidence type="ECO:0000256" key="1">
    <source>
        <dbReference type="ARBA" id="ARBA00022448"/>
    </source>
</evidence>
<dbReference type="PANTHER" id="PTHR42788">
    <property type="entry name" value="TAURINE IMPORT ATP-BINDING PROTEIN-RELATED"/>
    <property type="match status" value="1"/>
</dbReference>
<sequence>MRDALLQVRDVHLALPAPGGPRPVLAGVDLHVPRGSFTCVVGPSGCGKSTLLGVVAGLRRPDRGRVLLDGRDVTGTTGHAAWMAQDDLLLEWRTVVDNVALGLQVQGLRRREARARVRDLLSGFGLADHADARPSELSGGLRQRAALARTVVQGRDLLLLDEPFGALDALTRLHLQRWLAATWAAHRWTVVMVTHDVREAVTLADEVVRLSDRPAHVAVRHVVDDPHPRHPAALGAGARRVEHEVLAGLGVLDGQDTPGAPESGRGTSGVRGRSRASTP</sequence>
<keyword evidence="7" id="KW-1185">Reference proteome</keyword>
<gene>
    <name evidence="6" type="ORF">H9657_06560</name>
</gene>
<protein>
    <submittedName>
        <fullName evidence="6">ABC transporter ATP-binding protein</fullName>
    </submittedName>
</protein>
<evidence type="ECO:0000256" key="3">
    <source>
        <dbReference type="ARBA" id="ARBA00022840"/>
    </source>
</evidence>
<dbReference type="RefSeq" id="WP_191781620.1">
    <property type="nucleotide sequence ID" value="NZ_JACSQV010000004.1"/>
</dbReference>
<comment type="caution">
    <text evidence="6">The sequence shown here is derived from an EMBL/GenBank/DDBJ whole genome shotgun (WGS) entry which is preliminary data.</text>
</comment>
<accession>A0ABR8QBX6</accession>
<dbReference type="EMBL" id="JACSQV010000004">
    <property type="protein sequence ID" value="MBD7917938.1"/>
    <property type="molecule type" value="Genomic_DNA"/>
</dbReference>
<dbReference type="InterPro" id="IPR050166">
    <property type="entry name" value="ABC_transporter_ATP-bind"/>
</dbReference>
<dbReference type="PANTHER" id="PTHR42788:SF2">
    <property type="entry name" value="ABC TRANSPORTER ATP-BINDING PROTEIN"/>
    <property type="match status" value="1"/>
</dbReference>
<name>A0ABR8QBX6_9CELL</name>
<dbReference type="InterPro" id="IPR003593">
    <property type="entry name" value="AAA+_ATPase"/>
</dbReference>